<dbReference type="GeneTree" id="ENSGT00940000155621"/>
<feature type="domain" description="GAIN-B" evidence="8">
    <location>
        <begin position="236"/>
        <end position="375"/>
    </location>
</feature>
<dbReference type="Proteomes" id="UP000694397">
    <property type="component" value="Chromosome 21"/>
</dbReference>
<feature type="transmembrane region" description="Helical" evidence="6">
    <location>
        <begin position="456"/>
        <end position="478"/>
    </location>
</feature>
<evidence type="ECO:0000259" key="9">
    <source>
        <dbReference type="PROSITE" id="PS50261"/>
    </source>
</evidence>
<evidence type="ECO:0000256" key="2">
    <source>
        <dbReference type="ARBA" id="ARBA00022692"/>
    </source>
</evidence>
<keyword evidence="7" id="KW-0732">Signal</keyword>
<keyword evidence="11" id="KW-1185">Reference proteome</keyword>
<dbReference type="InterPro" id="IPR000832">
    <property type="entry name" value="GPCR_2_secretin-like"/>
</dbReference>
<dbReference type="Gene3D" id="1.20.1070.10">
    <property type="entry name" value="Rhodopsin 7-helix transmembrane proteins"/>
    <property type="match status" value="1"/>
</dbReference>
<feature type="transmembrane region" description="Helical" evidence="6">
    <location>
        <begin position="583"/>
        <end position="605"/>
    </location>
</feature>
<dbReference type="OrthoDB" id="8951579at2759"/>
<proteinExistence type="predicted"/>
<dbReference type="Ensembl" id="ENSSFOT00015007153.2">
    <property type="protein sequence ID" value="ENSSFOP00015007044.2"/>
    <property type="gene ID" value="ENSSFOG00015004664.2"/>
</dbReference>
<reference evidence="10" key="3">
    <citation type="submission" date="2025-09" db="UniProtKB">
        <authorList>
            <consortium name="Ensembl"/>
        </authorList>
    </citation>
    <scope>IDENTIFICATION</scope>
</reference>
<dbReference type="GO" id="GO:0007166">
    <property type="term" value="P:cell surface receptor signaling pathway"/>
    <property type="evidence" value="ECO:0007669"/>
    <property type="project" value="InterPro"/>
</dbReference>
<evidence type="ECO:0000313" key="11">
    <source>
        <dbReference type="Proteomes" id="UP000694397"/>
    </source>
</evidence>
<evidence type="ECO:0000256" key="3">
    <source>
        <dbReference type="ARBA" id="ARBA00022989"/>
    </source>
</evidence>
<protein>
    <submittedName>
        <fullName evidence="10">Adhesion G protein-coupled receptor G3-like</fullName>
    </submittedName>
</protein>
<organism evidence="10 11">
    <name type="scientific">Scleropages formosus</name>
    <name type="common">Asian bonytongue</name>
    <name type="synonym">Osteoglossum formosum</name>
    <dbReference type="NCBI Taxonomy" id="113540"/>
    <lineage>
        <taxon>Eukaryota</taxon>
        <taxon>Metazoa</taxon>
        <taxon>Chordata</taxon>
        <taxon>Craniata</taxon>
        <taxon>Vertebrata</taxon>
        <taxon>Euteleostomi</taxon>
        <taxon>Actinopterygii</taxon>
        <taxon>Neopterygii</taxon>
        <taxon>Teleostei</taxon>
        <taxon>Osteoglossocephala</taxon>
        <taxon>Osteoglossomorpha</taxon>
        <taxon>Osteoglossiformes</taxon>
        <taxon>Osteoglossidae</taxon>
        <taxon>Scleropages</taxon>
    </lineage>
</organism>
<evidence type="ECO:0000256" key="7">
    <source>
        <dbReference type="SAM" id="SignalP"/>
    </source>
</evidence>
<evidence type="ECO:0000256" key="6">
    <source>
        <dbReference type="SAM" id="Phobius"/>
    </source>
</evidence>
<feature type="domain" description="G-protein coupled receptors family 2 profile 2" evidence="9">
    <location>
        <begin position="383"/>
        <end position="634"/>
    </location>
</feature>
<reference evidence="10" key="2">
    <citation type="submission" date="2025-08" db="UniProtKB">
        <authorList>
            <consortium name="Ensembl"/>
        </authorList>
    </citation>
    <scope>IDENTIFICATION</scope>
</reference>
<name>A0A8C9R588_SCLFO</name>
<keyword evidence="5" id="KW-1015">Disulfide bond</keyword>
<feature type="transmembrane region" description="Helical" evidence="6">
    <location>
        <begin position="611"/>
        <end position="631"/>
    </location>
</feature>
<feature type="transmembrane region" description="Helical" evidence="6">
    <location>
        <begin position="490"/>
        <end position="511"/>
    </location>
</feature>
<dbReference type="KEGG" id="sfm:108920770"/>
<dbReference type="SMART" id="SM00303">
    <property type="entry name" value="GPS"/>
    <property type="match status" value="1"/>
</dbReference>
<keyword evidence="4 6" id="KW-0472">Membrane</keyword>
<dbReference type="RefSeq" id="XP_018585316.2">
    <property type="nucleotide sequence ID" value="XM_018729800.2"/>
</dbReference>
<dbReference type="PROSITE" id="PS50221">
    <property type="entry name" value="GAIN_B"/>
    <property type="match status" value="1"/>
</dbReference>
<keyword evidence="3 6" id="KW-1133">Transmembrane helix</keyword>
<feature type="transmembrane region" description="Helical" evidence="6">
    <location>
        <begin position="543"/>
        <end position="562"/>
    </location>
</feature>
<feature type="transmembrane region" description="Helical" evidence="6">
    <location>
        <begin position="419"/>
        <end position="436"/>
    </location>
</feature>
<dbReference type="PANTHER" id="PTHR12011:SF474">
    <property type="entry name" value="ADHESION G PROTEIN-COUPLED RECEPTOR G11-RELATED"/>
    <property type="match status" value="1"/>
</dbReference>
<reference evidence="10 11" key="1">
    <citation type="submission" date="2019-04" db="EMBL/GenBank/DDBJ databases">
        <authorList>
            <consortium name="Wellcome Sanger Institute Data Sharing"/>
        </authorList>
    </citation>
    <scope>NUCLEOTIDE SEQUENCE [LARGE SCALE GENOMIC DNA]</scope>
</reference>
<dbReference type="PROSITE" id="PS50261">
    <property type="entry name" value="G_PROTEIN_RECEP_F2_4"/>
    <property type="match status" value="1"/>
</dbReference>
<dbReference type="SUPFAM" id="SSF81321">
    <property type="entry name" value="Family A G protein-coupled receptor-like"/>
    <property type="match status" value="1"/>
</dbReference>
<dbReference type="Pfam" id="PF01825">
    <property type="entry name" value="GPS"/>
    <property type="match status" value="1"/>
</dbReference>
<dbReference type="InterPro" id="IPR000203">
    <property type="entry name" value="GPS"/>
</dbReference>
<evidence type="ECO:0000256" key="5">
    <source>
        <dbReference type="ARBA" id="ARBA00023157"/>
    </source>
</evidence>
<evidence type="ECO:0000259" key="8">
    <source>
        <dbReference type="PROSITE" id="PS50221"/>
    </source>
</evidence>
<keyword evidence="2 6" id="KW-0812">Transmembrane</keyword>
<dbReference type="GO" id="GO:0005886">
    <property type="term" value="C:plasma membrane"/>
    <property type="evidence" value="ECO:0007669"/>
    <property type="project" value="TreeGrafter"/>
</dbReference>
<comment type="subcellular location">
    <subcellularLocation>
        <location evidence="1">Membrane</location>
        <topology evidence="1">Multi-pass membrane protein</topology>
    </subcellularLocation>
</comment>
<sequence length="678" mass="74503">MLWNILEIIFVILSCNTEGEKAQSCKIWQHSPSIECKKIVIVNETYSGVLQKESCHNPYNNQAILDTVISLNSNGTLTANGYLGNFFLSTENNSYKVYLSQTTIDQDLSLTLVMTKQQSSSGKPCLNVTLSTRNVCQNKTYNENLCKGEKRYIINILGNSISCVKCERLLAPDKTFSIPVCNATNQGNPSFASGLMRNLTSLYDQMGNGTTMAVSAGEIKGLMIKTENLTTDADFAIDDSGINMAEESSATKEAATSVSIPLEALQKANSKGKALLSIFVFPNMSKDAKNSTVLNDKVIGIDMGAEISGLKTTINISFNNIVNVSAKLSCQSWNGRDPLTWTPSGCDTVQQNTTVTCQCNHLTFFAVLMVPDVTISASDFTSLTYITYIGCGLSTFFLCIVLFTHFVLRKAKTSQSTKILINLFVAMFLLNMTFLSNEWVSSLDNVAGCKVMAAVMHYSMLATFSWFAVEAFHLCFQLSKGSSSNGDHYVLKLCLTGWVLPALVVVVLLALGKYNQYSIDFNDGRNAKMCWITDSLVQYVVNIGYYSLVFLFTFTVFIIIIRRLIYIRSQKSNSGKGSGKGDIFTIMGVCCLLGISWGFAFLSYGPLRLPGLYIFTILNSFQGFFLFLYYCKSSNVLGDGKTFSVSSKSTATVCSIVEQNPYANFDTLKSGHTATSHS</sequence>
<dbReference type="PRINTS" id="PR00249">
    <property type="entry name" value="GPCRSECRETIN"/>
</dbReference>
<dbReference type="InterPro" id="IPR057244">
    <property type="entry name" value="GAIN_B"/>
</dbReference>
<dbReference type="GeneID" id="108920770"/>
<evidence type="ECO:0000256" key="1">
    <source>
        <dbReference type="ARBA" id="ARBA00004141"/>
    </source>
</evidence>
<evidence type="ECO:0000313" key="10">
    <source>
        <dbReference type="Ensembl" id="ENSSFOP00015007044.2"/>
    </source>
</evidence>
<dbReference type="Pfam" id="PF00002">
    <property type="entry name" value="7tm_2"/>
    <property type="match status" value="1"/>
</dbReference>
<feature type="transmembrane region" description="Helical" evidence="6">
    <location>
        <begin position="385"/>
        <end position="407"/>
    </location>
</feature>
<gene>
    <name evidence="10" type="primary">LOC108920770</name>
</gene>
<dbReference type="GO" id="GO:0007189">
    <property type="term" value="P:adenylate cyclase-activating G protein-coupled receptor signaling pathway"/>
    <property type="evidence" value="ECO:0007669"/>
    <property type="project" value="TreeGrafter"/>
</dbReference>
<feature type="signal peptide" evidence="7">
    <location>
        <begin position="1"/>
        <end position="19"/>
    </location>
</feature>
<dbReference type="InterPro" id="IPR046338">
    <property type="entry name" value="GAIN_dom_sf"/>
</dbReference>
<dbReference type="GO" id="GO:0004930">
    <property type="term" value="F:G protein-coupled receptor activity"/>
    <property type="evidence" value="ECO:0007669"/>
    <property type="project" value="InterPro"/>
</dbReference>
<dbReference type="AlphaFoldDB" id="A0A8C9R588"/>
<feature type="chain" id="PRO_5034717371" evidence="7">
    <location>
        <begin position="20"/>
        <end position="678"/>
    </location>
</feature>
<dbReference type="InterPro" id="IPR017981">
    <property type="entry name" value="GPCR_2-like_7TM"/>
</dbReference>
<accession>A0A8C9R588</accession>
<evidence type="ECO:0000256" key="4">
    <source>
        <dbReference type="ARBA" id="ARBA00023136"/>
    </source>
</evidence>
<dbReference type="PANTHER" id="PTHR12011">
    <property type="entry name" value="ADHESION G-PROTEIN COUPLED RECEPTOR"/>
    <property type="match status" value="1"/>
</dbReference>
<dbReference type="Gene3D" id="2.60.220.50">
    <property type="match status" value="1"/>
</dbReference>